<keyword evidence="2" id="KW-1185">Reference proteome</keyword>
<dbReference type="SUPFAM" id="SSF52540">
    <property type="entry name" value="P-loop containing nucleoside triphosphate hydrolases"/>
    <property type="match status" value="1"/>
</dbReference>
<organism evidence="1 2">
    <name type="scientific">Mya arenaria</name>
    <name type="common">Soft-shell clam</name>
    <dbReference type="NCBI Taxonomy" id="6604"/>
    <lineage>
        <taxon>Eukaryota</taxon>
        <taxon>Metazoa</taxon>
        <taxon>Spiralia</taxon>
        <taxon>Lophotrochozoa</taxon>
        <taxon>Mollusca</taxon>
        <taxon>Bivalvia</taxon>
        <taxon>Autobranchia</taxon>
        <taxon>Heteroconchia</taxon>
        <taxon>Euheterodonta</taxon>
        <taxon>Imparidentia</taxon>
        <taxon>Neoheterodontei</taxon>
        <taxon>Myida</taxon>
        <taxon>Myoidea</taxon>
        <taxon>Myidae</taxon>
        <taxon>Mya</taxon>
    </lineage>
</organism>
<protein>
    <recommendedName>
        <fullName evidence="3">Sulfotransferase</fullName>
    </recommendedName>
</protein>
<gene>
    <name evidence="1" type="ORF">MAR_010626</name>
</gene>
<sequence length="113" mass="13224">MEQARNLSVLIPDLKIIHLVRDPRPTLKSQASLGECCGLERQQCAERFSVQWLKIILLELIRTPGRKDDCIICTTRGNSTEHVDKWKKTMNKTFVKVIQNRCNYLLKRFGYDF</sequence>
<reference evidence="1" key="1">
    <citation type="submission" date="2022-11" db="EMBL/GenBank/DDBJ databases">
        <title>Centuries of genome instability and evolution in soft-shell clam transmissible cancer (bioRxiv).</title>
        <authorList>
            <person name="Hart S.F.M."/>
            <person name="Yonemitsu M.A."/>
            <person name="Giersch R.M."/>
            <person name="Beal B.F."/>
            <person name="Arriagada G."/>
            <person name="Davis B.W."/>
            <person name="Ostrander E.A."/>
            <person name="Goff S.P."/>
            <person name="Metzger M.J."/>
        </authorList>
    </citation>
    <scope>NUCLEOTIDE SEQUENCE</scope>
    <source>
        <strain evidence="1">MELC-2E11</strain>
        <tissue evidence="1">Siphon/mantle</tissue>
    </source>
</reference>
<dbReference type="InterPro" id="IPR027417">
    <property type="entry name" value="P-loop_NTPase"/>
</dbReference>
<dbReference type="PANTHER" id="PTHR10704">
    <property type="entry name" value="CARBOHYDRATE SULFOTRANSFERASE"/>
    <property type="match status" value="1"/>
</dbReference>
<dbReference type="Proteomes" id="UP001164746">
    <property type="component" value="Chromosome 4"/>
</dbReference>
<proteinExistence type="predicted"/>
<accession>A0ABY7E238</accession>
<dbReference type="EMBL" id="CP111015">
    <property type="protein sequence ID" value="WAR04068.1"/>
    <property type="molecule type" value="Genomic_DNA"/>
</dbReference>
<feature type="non-terminal residue" evidence="1">
    <location>
        <position position="113"/>
    </location>
</feature>
<evidence type="ECO:0008006" key="3">
    <source>
        <dbReference type="Google" id="ProtNLM"/>
    </source>
</evidence>
<name>A0ABY7E238_MYAAR</name>
<evidence type="ECO:0000313" key="1">
    <source>
        <dbReference type="EMBL" id="WAR04068.1"/>
    </source>
</evidence>
<dbReference type="Gene3D" id="3.40.50.300">
    <property type="entry name" value="P-loop containing nucleotide triphosphate hydrolases"/>
    <property type="match status" value="1"/>
</dbReference>
<dbReference type="PANTHER" id="PTHR10704:SF44">
    <property type="entry name" value="LD35051P-RELATED"/>
    <property type="match status" value="1"/>
</dbReference>
<dbReference type="InterPro" id="IPR051135">
    <property type="entry name" value="Gal/GlcNAc/GalNAc_ST"/>
</dbReference>
<evidence type="ECO:0000313" key="2">
    <source>
        <dbReference type="Proteomes" id="UP001164746"/>
    </source>
</evidence>